<dbReference type="InterPro" id="IPR036188">
    <property type="entry name" value="FAD/NAD-bd_sf"/>
</dbReference>
<organism evidence="2">
    <name type="scientific">Davidia involucrata</name>
    <name type="common">Dove tree</name>
    <dbReference type="NCBI Taxonomy" id="16924"/>
    <lineage>
        <taxon>Eukaryota</taxon>
        <taxon>Viridiplantae</taxon>
        <taxon>Streptophyta</taxon>
        <taxon>Embryophyta</taxon>
        <taxon>Tracheophyta</taxon>
        <taxon>Spermatophyta</taxon>
        <taxon>Magnoliopsida</taxon>
        <taxon>eudicotyledons</taxon>
        <taxon>Gunneridae</taxon>
        <taxon>Pentapetalae</taxon>
        <taxon>asterids</taxon>
        <taxon>Cornales</taxon>
        <taxon>Nyssaceae</taxon>
        <taxon>Davidia</taxon>
    </lineage>
</organism>
<feature type="domain" description="Rhodanese" evidence="1">
    <location>
        <begin position="46"/>
        <end position="80"/>
    </location>
</feature>
<dbReference type="Gene3D" id="3.50.50.60">
    <property type="entry name" value="FAD/NAD(P)-binding domain"/>
    <property type="match status" value="1"/>
</dbReference>
<dbReference type="PROSITE" id="PS50206">
    <property type="entry name" value="RHODANESE_3"/>
    <property type="match status" value="1"/>
</dbReference>
<dbReference type="GO" id="GO:0016491">
    <property type="term" value="F:oxidoreductase activity"/>
    <property type="evidence" value="ECO:0007669"/>
    <property type="project" value="InterPro"/>
</dbReference>
<evidence type="ECO:0000259" key="1">
    <source>
        <dbReference type="PROSITE" id="PS50206"/>
    </source>
</evidence>
<protein>
    <recommendedName>
        <fullName evidence="1">Rhodanese domain-containing protein</fullName>
    </recommendedName>
</protein>
<dbReference type="Pfam" id="PF01593">
    <property type="entry name" value="Amino_oxidase"/>
    <property type="match status" value="1"/>
</dbReference>
<evidence type="ECO:0000313" key="2">
    <source>
        <dbReference type="EMBL" id="MPA30805.1"/>
    </source>
</evidence>
<sequence length="489" mass="55869">MLAGLSWWVTVPPCFSNRFRSGFHCRAEDQQTHVNGRQNKKVLVVGSGWAGLGAAHHLCKQGFDVTVLEGGYEFEPRKVSLSPDDFGIRGFWYPYRNIFDLVDELGIKPFTNWTRSAQYSGEGLEVEFPVFQGLPQLPTPFGTFFYTQFVRLPLVDQLTSLPLMAAVVDFDNTDTAWRKYDPITARELLKQFGCSERLYRDVFDPLLQVGLFAPTEQCSAAATLGMLYYFILAHQKDFDLVWCRGTVKENFFEPWMDSMRNQGCKFLEARRVTDFIFNEETGCILEVACGKESLKADAVILTVGISTLQEIIQNSAALRTRDEFLKVLNLDSIDLLTVKLRLDRKYHANELLPLKDEHIVAKVMSRLSKCVKDFENATVIDKEIGRFPKSLTHFSPGSYKYMMRGSTSFPNLFMAGDWIITRHGSWSQEKSYVTGLDAANRVVDYLEEGTFAKIIPVEEDEPHIQVLRSLNRSLNEIRGQLPWSNYFIQ</sequence>
<dbReference type="InterPro" id="IPR002937">
    <property type="entry name" value="Amino_oxidase"/>
</dbReference>
<dbReference type="InterPro" id="IPR001763">
    <property type="entry name" value="Rhodanese-like_dom"/>
</dbReference>
<dbReference type="EMBL" id="GHES01000246">
    <property type="protein sequence ID" value="MPA30805.1"/>
    <property type="molecule type" value="Transcribed_RNA"/>
</dbReference>
<dbReference type="PANTHER" id="PTHR42923:SF24">
    <property type="entry name" value="OS04G0560500 PROTEIN"/>
    <property type="match status" value="1"/>
</dbReference>
<dbReference type="SUPFAM" id="SSF51905">
    <property type="entry name" value="FAD/NAD(P)-binding domain"/>
    <property type="match status" value="1"/>
</dbReference>
<reference evidence="2" key="1">
    <citation type="submission" date="2019-08" db="EMBL/GenBank/DDBJ databases">
        <title>Reference gene set and small RNA set construction with multiple tissues from Davidia involucrata Baill.</title>
        <authorList>
            <person name="Yang H."/>
            <person name="Zhou C."/>
            <person name="Li G."/>
            <person name="Wang J."/>
            <person name="Gao P."/>
            <person name="Wang M."/>
            <person name="Wang R."/>
            <person name="Zhao Y."/>
        </authorList>
    </citation>
    <scope>NUCLEOTIDE SEQUENCE</scope>
    <source>
        <tissue evidence="2">Mixed with DoveR01_LX</tissue>
    </source>
</reference>
<dbReference type="AlphaFoldDB" id="A0A5B6YGZ1"/>
<dbReference type="PANTHER" id="PTHR42923">
    <property type="entry name" value="PROTOPORPHYRINOGEN OXIDASE"/>
    <property type="match status" value="1"/>
</dbReference>
<dbReference type="Pfam" id="PF13450">
    <property type="entry name" value="NAD_binding_8"/>
    <property type="match status" value="1"/>
</dbReference>
<proteinExistence type="predicted"/>
<accession>A0A5B6YGZ1</accession>
<name>A0A5B6YGZ1_DAVIN</name>
<dbReference type="InterPro" id="IPR050464">
    <property type="entry name" value="Zeta_carotene_desat/Oxidored"/>
</dbReference>
<gene>
    <name evidence="2" type="ORF">Din_000246</name>
</gene>